<evidence type="ECO:0000313" key="4">
    <source>
        <dbReference type="EMBL" id="GAA3724529.1"/>
    </source>
</evidence>
<dbReference type="InterPro" id="IPR039536">
    <property type="entry name" value="TetR_C_Proteobacteria"/>
</dbReference>
<evidence type="ECO:0000256" key="1">
    <source>
        <dbReference type="ARBA" id="ARBA00023125"/>
    </source>
</evidence>
<reference evidence="5" key="1">
    <citation type="journal article" date="2019" name="Int. J. Syst. Evol. Microbiol.">
        <title>The Global Catalogue of Microorganisms (GCM) 10K type strain sequencing project: providing services to taxonomists for standard genome sequencing and annotation.</title>
        <authorList>
            <consortium name="The Broad Institute Genomics Platform"/>
            <consortium name="The Broad Institute Genome Sequencing Center for Infectious Disease"/>
            <person name="Wu L."/>
            <person name="Ma J."/>
        </authorList>
    </citation>
    <scope>NUCLEOTIDE SEQUENCE [LARGE SCALE GENOMIC DNA]</scope>
    <source>
        <strain evidence="5">JCM 30846</strain>
    </source>
</reference>
<gene>
    <name evidence="4" type="ORF">GCM10023082_23160</name>
</gene>
<name>A0ABP7EUD2_9ACTN</name>
<sequence length="216" mass="23362">MNSAGREKTVREGSSEKRKAILAAARDLFVHEGVDRVSMDAVAARAAVSKRTVYDYFGDKRRLFLAILSDVSESLLATGRRAIEEHLAKDAPITTVPQLEAAFTALAIDLGTAVVGSADYSAGFALVAQERLRTPTTEDDIETAPMQAALAERIAHFADAGLLDTDNPRLAADHFGALTLLLAYERQPVPAHADPDRIRQTMIDGARAFIRAYAAR</sequence>
<dbReference type="InterPro" id="IPR023772">
    <property type="entry name" value="DNA-bd_HTH_TetR-type_CS"/>
</dbReference>
<dbReference type="PROSITE" id="PS50977">
    <property type="entry name" value="HTH_TETR_2"/>
    <property type="match status" value="1"/>
</dbReference>
<accession>A0ABP7EUD2</accession>
<keyword evidence="1 2" id="KW-0238">DNA-binding</keyword>
<dbReference type="Pfam" id="PF14246">
    <property type="entry name" value="TetR_C_7"/>
    <property type="match status" value="1"/>
</dbReference>
<dbReference type="PANTHER" id="PTHR30055">
    <property type="entry name" value="HTH-TYPE TRANSCRIPTIONAL REGULATOR RUTR"/>
    <property type="match status" value="1"/>
</dbReference>
<dbReference type="InterPro" id="IPR001647">
    <property type="entry name" value="HTH_TetR"/>
</dbReference>
<evidence type="ECO:0000313" key="5">
    <source>
        <dbReference type="Proteomes" id="UP001499884"/>
    </source>
</evidence>
<dbReference type="PRINTS" id="PR00455">
    <property type="entry name" value="HTHTETR"/>
</dbReference>
<evidence type="ECO:0000256" key="2">
    <source>
        <dbReference type="PROSITE-ProRule" id="PRU00335"/>
    </source>
</evidence>
<dbReference type="SUPFAM" id="SSF46689">
    <property type="entry name" value="Homeodomain-like"/>
    <property type="match status" value="1"/>
</dbReference>
<keyword evidence="5" id="KW-1185">Reference proteome</keyword>
<dbReference type="Gene3D" id="1.10.357.10">
    <property type="entry name" value="Tetracycline Repressor, domain 2"/>
    <property type="match status" value="1"/>
</dbReference>
<dbReference type="PROSITE" id="PS01081">
    <property type="entry name" value="HTH_TETR_1"/>
    <property type="match status" value="1"/>
</dbReference>
<dbReference type="Pfam" id="PF00440">
    <property type="entry name" value="TetR_N"/>
    <property type="match status" value="1"/>
</dbReference>
<feature type="domain" description="HTH tetR-type" evidence="3">
    <location>
        <begin position="15"/>
        <end position="75"/>
    </location>
</feature>
<dbReference type="RefSeq" id="WP_345644911.1">
    <property type="nucleotide sequence ID" value="NZ_BAABEP010000012.1"/>
</dbReference>
<organism evidence="4 5">
    <name type="scientific">Streptomyces tremellae</name>
    <dbReference type="NCBI Taxonomy" id="1124239"/>
    <lineage>
        <taxon>Bacteria</taxon>
        <taxon>Bacillati</taxon>
        <taxon>Actinomycetota</taxon>
        <taxon>Actinomycetes</taxon>
        <taxon>Kitasatosporales</taxon>
        <taxon>Streptomycetaceae</taxon>
        <taxon>Streptomyces</taxon>
    </lineage>
</organism>
<dbReference type="InterPro" id="IPR009057">
    <property type="entry name" value="Homeodomain-like_sf"/>
</dbReference>
<feature type="DNA-binding region" description="H-T-H motif" evidence="2">
    <location>
        <begin position="38"/>
        <end position="57"/>
    </location>
</feature>
<dbReference type="EMBL" id="BAABEP010000012">
    <property type="protein sequence ID" value="GAA3724529.1"/>
    <property type="molecule type" value="Genomic_DNA"/>
</dbReference>
<dbReference type="Proteomes" id="UP001499884">
    <property type="component" value="Unassembled WGS sequence"/>
</dbReference>
<dbReference type="InterPro" id="IPR050109">
    <property type="entry name" value="HTH-type_TetR-like_transc_reg"/>
</dbReference>
<protein>
    <recommendedName>
        <fullName evidence="3">HTH tetR-type domain-containing protein</fullName>
    </recommendedName>
</protein>
<evidence type="ECO:0000259" key="3">
    <source>
        <dbReference type="PROSITE" id="PS50977"/>
    </source>
</evidence>
<proteinExistence type="predicted"/>
<dbReference type="PANTHER" id="PTHR30055:SF146">
    <property type="entry name" value="HTH-TYPE TRANSCRIPTIONAL DUAL REGULATOR CECR"/>
    <property type="match status" value="1"/>
</dbReference>
<comment type="caution">
    <text evidence="4">The sequence shown here is derived from an EMBL/GenBank/DDBJ whole genome shotgun (WGS) entry which is preliminary data.</text>
</comment>